<proteinExistence type="predicted"/>
<feature type="compositionally biased region" description="Basic and acidic residues" evidence="1">
    <location>
        <begin position="76"/>
        <end position="95"/>
    </location>
</feature>
<dbReference type="AlphaFoldDB" id="A0A6A5W658"/>
<feature type="region of interest" description="Disordered" evidence="1">
    <location>
        <begin position="154"/>
        <end position="278"/>
    </location>
</feature>
<sequence>MTTPNPNKSLRRAFTFGQSIEDMSPSTRAAVLEETARLEDPARYAPTMTPRLFVGDYESTRDSITSNVSPTVPPPAKRDSLLRSIFKDVPPRDSLDTDASLSVQSEANTPSPLDVSAPTASDNGISLDESFFDSTRADATGAVRRSEDGSLPLLAASTGYGNAPVPSSNSARNIPDSRRLQPLDDSRSSVSSAASDHDDGAVPISILAEDASNTGSVSPRNSPGSSPPIPSSSARNSPSNSTGHGILKRPPHQWVVTTGSGNDAAPAEASRPSETLPASLFLPPIHDFSGDIKDLRTTTANLSSKIKDLDTRIVSEVEDRSTGLDELRGEINKQDERITTLEERFAEQTRMIKDLQEGYKMARQEREILRQDWTVLRVQFDAFQKGMKGKKRTAEEANEADEAEKGREEAEPRTKRQKTQSSDEPEVASAPTEDAVPARSIVNPKGKAARQAAVPTPTRTKRKPHKKIRATRNRSEENVENENTNDVIVVDDDEVMTDVSEGAPASAPTSVDQMPVNILQGNVVQARDRVDLPDEVDALIKGTVDYVNTEKKRARVLGAQATGNCARCIANGKESVYAVGEAQTSACKTCTNLGKACLLVNGDGSLTLLPAVHQIRGEGFGYWKAVGVSTRFPATKKGIVWNE</sequence>
<feature type="compositionally biased region" description="Basic and acidic residues" evidence="1">
    <location>
        <begin position="403"/>
        <end position="414"/>
    </location>
</feature>
<keyword evidence="3" id="KW-1185">Reference proteome</keyword>
<feature type="region of interest" description="Disordered" evidence="1">
    <location>
        <begin position="386"/>
        <end position="480"/>
    </location>
</feature>
<evidence type="ECO:0000313" key="3">
    <source>
        <dbReference type="Proteomes" id="UP000799779"/>
    </source>
</evidence>
<feature type="compositionally biased region" description="Basic residues" evidence="1">
    <location>
        <begin position="459"/>
        <end position="472"/>
    </location>
</feature>
<organism evidence="2 3">
    <name type="scientific">Amniculicola lignicola CBS 123094</name>
    <dbReference type="NCBI Taxonomy" id="1392246"/>
    <lineage>
        <taxon>Eukaryota</taxon>
        <taxon>Fungi</taxon>
        <taxon>Dikarya</taxon>
        <taxon>Ascomycota</taxon>
        <taxon>Pezizomycotina</taxon>
        <taxon>Dothideomycetes</taxon>
        <taxon>Pleosporomycetidae</taxon>
        <taxon>Pleosporales</taxon>
        <taxon>Amniculicolaceae</taxon>
        <taxon>Amniculicola</taxon>
    </lineage>
</organism>
<dbReference type="Proteomes" id="UP000799779">
    <property type="component" value="Unassembled WGS sequence"/>
</dbReference>
<feature type="region of interest" description="Disordered" evidence="1">
    <location>
        <begin position="61"/>
        <end position="122"/>
    </location>
</feature>
<reference evidence="2" key="1">
    <citation type="journal article" date="2020" name="Stud. Mycol.">
        <title>101 Dothideomycetes genomes: a test case for predicting lifestyles and emergence of pathogens.</title>
        <authorList>
            <person name="Haridas S."/>
            <person name="Albert R."/>
            <person name="Binder M."/>
            <person name="Bloem J."/>
            <person name="Labutti K."/>
            <person name="Salamov A."/>
            <person name="Andreopoulos B."/>
            <person name="Baker S."/>
            <person name="Barry K."/>
            <person name="Bills G."/>
            <person name="Bluhm B."/>
            <person name="Cannon C."/>
            <person name="Castanera R."/>
            <person name="Culley D."/>
            <person name="Daum C."/>
            <person name="Ezra D."/>
            <person name="Gonzalez J."/>
            <person name="Henrissat B."/>
            <person name="Kuo A."/>
            <person name="Liang C."/>
            <person name="Lipzen A."/>
            <person name="Lutzoni F."/>
            <person name="Magnuson J."/>
            <person name="Mondo S."/>
            <person name="Nolan M."/>
            <person name="Ohm R."/>
            <person name="Pangilinan J."/>
            <person name="Park H.-J."/>
            <person name="Ramirez L."/>
            <person name="Alfaro M."/>
            <person name="Sun H."/>
            <person name="Tritt A."/>
            <person name="Yoshinaga Y."/>
            <person name="Zwiers L.-H."/>
            <person name="Turgeon B."/>
            <person name="Goodwin S."/>
            <person name="Spatafora J."/>
            <person name="Crous P."/>
            <person name="Grigoriev I."/>
        </authorList>
    </citation>
    <scope>NUCLEOTIDE SEQUENCE</scope>
    <source>
        <strain evidence="2">CBS 123094</strain>
    </source>
</reference>
<evidence type="ECO:0000256" key="1">
    <source>
        <dbReference type="SAM" id="MobiDB-lite"/>
    </source>
</evidence>
<gene>
    <name evidence="2" type="ORF">P154DRAFT_579444</name>
</gene>
<feature type="compositionally biased region" description="Basic and acidic residues" evidence="1">
    <location>
        <begin position="175"/>
        <end position="187"/>
    </location>
</feature>
<dbReference type="EMBL" id="ML977620">
    <property type="protein sequence ID" value="KAF1996807.1"/>
    <property type="molecule type" value="Genomic_DNA"/>
</dbReference>
<dbReference type="Gene3D" id="1.20.5.340">
    <property type="match status" value="1"/>
</dbReference>
<feature type="compositionally biased region" description="Low complexity" evidence="1">
    <location>
        <begin position="231"/>
        <end position="241"/>
    </location>
</feature>
<protein>
    <submittedName>
        <fullName evidence="2">Uncharacterized protein</fullName>
    </submittedName>
</protein>
<feature type="compositionally biased region" description="Polar residues" evidence="1">
    <location>
        <begin position="97"/>
        <end position="111"/>
    </location>
</feature>
<name>A0A6A5W658_9PLEO</name>
<evidence type="ECO:0000313" key="2">
    <source>
        <dbReference type="EMBL" id="KAF1996807.1"/>
    </source>
</evidence>
<accession>A0A6A5W658</accession>